<accession>A0A0H5SID2</accession>
<reference evidence="3 4" key="1">
    <citation type="submission" date="2015-06" db="EMBL/GenBank/DDBJ databases">
        <authorList>
            <person name="Wibberg Daniel"/>
        </authorList>
    </citation>
    <scope>NUCLEOTIDE SEQUENCE [LARGE SCALE GENOMIC DNA]</scope>
    <source>
        <strain evidence="3 4">T3/55T</strain>
    </source>
</reference>
<keyword evidence="2" id="KW-0472">Membrane</keyword>
<evidence type="ECO:0000313" key="3">
    <source>
        <dbReference type="EMBL" id="CRZ34855.1"/>
    </source>
</evidence>
<gene>
    <name evidence="3" type="ORF">HHT355_1654</name>
</gene>
<dbReference type="Gene3D" id="3.30.1180.10">
    <property type="match status" value="1"/>
</dbReference>
<evidence type="ECO:0000256" key="2">
    <source>
        <dbReference type="SAM" id="Phobius"/>
    </source>
</evidence>
<dbReference type="Pfam" id="PF02645">
    <property type="entry name" value="DegV"/>
    <property type="match status" value="1"/>
</dbReference>
<protein>
    <recommendedName>
        <fullName evidence="5">DegV family protein with EDD domain</fullName>
    </recommendedName>
</protein>
<dbReference type="InterPro" id="IPR050270">
    <property type="entry name" value="DegV_domain_contain"/>
</dbReference>
<evidence type="ECO:0000256" key="1">
    <source>
        <dbReference type="ARBA" id="ARBA00023121"/>
    </source>
</evidence>
<dbReference type="InterPro" id="IPR003797">
    <property type="entry name" value="DegV"/>
</dbReference>
<dbReference type="InterPro" id="IPR043168">
    <property type="entry name" value="DegV_C"/>
</dbReference>
<dbReference type="OrthoDB" id="9781230at2"/>
<keyword evidence="4" id="KW-1185">Reference proteome</keyword>
<sequence length="300" mass="34200">MRPYQLFSDSACDIPEQLLKEHQINLIPFYVSFDQETYYKEHIDISKEMFYDTLMSGKVYAKTSLPSVQDYISMFKPALKEGKDILCLCLTQKFSGSYQSALSAKQILEDQYPESTISVIDSIQATGGQGLLMLQIAAMKEAGLSLEEATEEANKLKNTARIMFTVNTLDYLSKGRRIGKVISLAKDMLDLKPLIQLKDGELIPYAIVRGRKKSLDKVFDMVVEYFKENNENPDDYDFCIANATTMDDAIYLRDKLETYLERKLNYPVFQIGVTIGTYTGPGAIGICFIKRYNKHMFKMV</sequence>
<keyword evidence="2" id="KW-0812">Transmembrane</keyword>
<evidence type="ECO:0008006" key="5">
    <source>
        <dbReference type="Google" id="ProtNLM"/>
    </source>
</evidence>
<dbReference type="EMBL" id="CVTD020000017">
    <property type="protein sequence ID" value="CRZ34855.1"/>
    <property type="molecule type" value="Genomic_DNA"/>
</dbReference>
<dbReference type="SUPFAM" id="SSF82549">
    <property type="entry name" value="DAK1/DegV-like"/>
    <property type="match status" value="1"/>
</dbReference>
<keyword evidence="2" id="KW-1133">Transmembrane helix</keyword>
<proteinExistence type="predicted"/>
<dbReference type="NCBIfam" id="TIGR00762">
    <property type="entry name" value="DegV"/>
    <property type="match status" value="1"/>
</dbReference>
<dbReference type="AlphaFoldDB" id="A0A0H5SID2"/>
<evidence type="ECO:0000313" key="4">
    <source>
        <dbReference type="Proteomes" id="UP000236497"/>
    </source>
</evidence>
<dbReference type="Proteomes" id="UP000236497">
    <property type="component" value="Unassembled WGS sequence"/>
</dbReference>
<dbReference type="PROSITE" id="PS51482">
    <property type="entry name" value="DEGV"/>
    <property type="match status" value="1"/>
</dbReference>
<dbReference type="Gene3D" id="3.40.50.10170">
    <property type="match status" value="1"/>
</dbReference>
<dbReference type="PANTHER" id="PTHR33434:SF2">
    <property type="entry name" value="FATTY ACID-BINDING PROTEIN TM_1468"/>
    <property type="match status" value="1"/>
</dbReference>
<name>A0A0H5SID2_HERHM</name>
<dbReference type="GO" id="GO:0008289">
    <property type="term" value="F:lipid binding"/>
    <property type="evidence" value="ECO:0007669"/>
    <property type="project" value="UniProtKB-KW"/>
</dbReference>
<feature type="transmembrane region" description="Helical" evidence="2">
    <location>
        <begin position="268"/>
        <end position="289"/>
    </location>
</feature>
<organism evidence="3 4">
    <name type="scientific">Herbinix hemicellulosilytica</name>
    <dbReference type="NCBI Taxonomy" id="1564487"/>
    <lineage>
        <taxon>Bacteria</taxon>
        <taxon>Bacillati</taxon>
        <taxon>Bacillota</taxon>
        <taxon>Clostridia</taxon>
        <taxon>Lachnospirales</taxon>
        <taxon>Lachnospiraceae</taxon>
        <taxon>Herbinix</taxon>
    </lineage>
</organism>
<dbReference type="PANTHER" id="PTHR33434">
    <property type="entry name" value="DEGV DOMAIN-CONTAINING PROTEIN DR_1986-RELATED"/>
    <property type="match status" value="1"/>
</dbReference>
<dbReference type="RefSeq" id="WP_103202962.1">
    <property type="nucleotide sequence ID" value="NZ_CVTD020000017.1"/>
</dbReference>
<keyword evidence="1" id="KW-0446">Lipid-binding</keyword>